<feature type="region of interest" description="Disordered" evidence="1">
    <location>
        <begin position="123"/>
        <end position="165"/>
    </location>
</feature>
<feature type="region of interest" description="Disordered" evidence="1">
    <location>
        <begin position="63"/>
        <end position="104"/>
    </location>
</feature>
<evidence type="ECO:0000313" key="3">
    <source>
        <dbReference type="Proteomes" id="UP000069940"/>
    </source>
</evidence>
<accession>A0ABM1Y0I0</accession>
<feature type="region of interest" description="Disordered" evidence="1">
    <location>
        <begin position="1"/>
        <end position="51"/>
    </location>
</feature>
<reference evidence="2" key="2">
    <citation type="submission" date="2025-05" db="UniProtKB">
        <authorList>
            <consortium name="EnsemblMetazoa"/>
        </authorList>
    </citation>
    <scope>IDENTIFICATION</scope>
    <source>
        <strain evidence="2">Foshan</strain>
    </source>
</reference>
<evidence type="ECO:0000313" key="2">
    <source>
        <dbReference type="EnsemblMetazoa" id="AALFPA23_004554.P5587"/>
    </source>
</evidence>
<dbReference type="GeneID" id="109399922"/>
<evidence type="ECO:0000256" key="1">
    <source>
        <dbReference type="SAM" id="MobiDB-lite"/>
    </source>
</evidence>
<keyword evidence="3" id="KW-1185">Reference proteome</keyword>
<sequence length="207" mass="24676">MDGDPCGENAREFSNNDDYSDNASQSRLKEFLAIPEAPKREKKHRNYKQQSYAMLTAGERLQELRNRERMKEETEEMRKEKAEERLKKKYEAEEEKKVKQQRIQERKIKREVEKVELNEMRHKRAEEKLQKQELKRKQKAEMEEKKKIKMQKKTKPESKKLRQPLASLLVDENGSGELFVDEPEEAVSFFDISEEVELNAVLGLDFQ</sequence>
<name>A0ABM1Y0I0_AEDAL</name>
<reference evidence="3" key="1">
    <citation type="journal article" date="2015" name="Proc. Natl. Acad. Sci. U.S.A.">
        <title>Genome sequence of the Asian Tiger mosquito, Aedes albopictus, reveals insights into its biology, genetics, and evolution.</title>
        <authorList>
            <person name="Chen X.G."/>
            <person name="Jiang X."/>
            <person name="Gu J."/>
            <person name="Xu M."/>
            <person name="Wu Y."/>
            <person name="Deng Y."/>
            <person name="Zhang C."/>
            <person name="Bonizzoni M."/>
            <person name="Dermauw W."/>
            <person name="Vontas J."/>
            <person name="Armbruster P."/>
            <person name="Huang X."/>
            <person name="Yang Y."/>
            <person name="Zhang H."/>
            <person name="He W."/>
            <person name="Peng H."/>
            <person name="Liu Y."/>
            <person name="Wu K."/>
            <person name="Chen J."/>
            <person name="Lirakis M."/>
            <person name="Topalis P."/>
            <person name="Van Leeuwen T."/>
            <person name="Hall A.B."/>
            <person name="Jiang X."/>
            <person name="Thorpe C."/>
            <person name="Mueller R.L."/>
            <person name="Sun C."/>
            <person name="Waterhouse R.M."/>
            <person name="Yan G."/>
            <person name="Tu Z.J."/>
            <person name="Fang X."/>
            <person name="James A.A."/>
        </authorList>
    </citation>
    <scope>NUCLEOTIDE SEQUENCE [LARGE SCALE GENOMIC DNA]</scope>
    <source>
        <strain evidence="3">Foshan</strain>
    </source>
</reference>
<protein>
    <submittedName>
        <fullName evidence="2">Uncharacterized protein</fullName>
    </submittedName>
</protein>
<dbReference type="EnsemblMetazoa" id="AALFPA23_004554.R5587">
    <property type="protein sequence ID" value="AALFPA23_004554.P5587"/>
    <property type="gene ID" value="AALFPA23_004554"/>
</dbReference>
<proteinExistence type="predicted"/>
<organism evidence="2 3">
    <name type="scientific">Aedes albopictus</name>
    <name type="common">Asian tiger mosquito</name>
    <name type="synonym">Stegomyia albopicta</name>
    <dbReference type="NCBI Taxonomy" id="7160"/>
    <lineage>
        <taxon>Eukaryota</taxon>
        <taxon>Metazoa</taxon>
        <taxon>Ecdysozoa</taxon>
        <taxon>Arthropoda</taxon>
        <taxon>Hexapoda</taxon>
        <taxon>Insecta</taxon>
        <taxon>Pterygota</taxon>
        <taxon>Neoptera</taxon>
        <taxon>Endopterygota</taxon>
        <taxon>Diptera</taxon>
        <taxon>Nematocera</taxon>
        <taxon>Culicoidea</taxon>
        <taxon>Culicidae</taxon>
        <taxon>Culicinae</taxon>
        <taxon>Aedini</taxon>
        <taxon>Aedes</taxon>
        <taxon>Stegomyia</taxon>
    </lineage>
</organism>
<dbReference type="Proteomes" id="UP000069940">
    <property type="component" value="Unassembled WGS sequence"/>
</dbReference>
<feature type="compositionally biased region" description="Polar residues" evidence="1">
    <location>
        <begin position="12"/>
        <end position="26"/>
    </location>
</feature>
<feature type="compositionally biased region" description="Basic and acidic residues" evidence="1">
    <location>
        <begin position="123"/>
        <end position="146"/>
    </location>
</feature>
<dbReference type="RefSeq" id="XP_062699795.1">
    <property type="nucleotide sequence ID" value="XM_062843811.1"/>
</dbReference>